<dbReference type="CDD" id="cd04235">
    <property type="entry name" value="AAK_CK"/>
    <property type="match status" value="1"/>
</dbReference>
<dbReference type="InterPro" id="IPR001048">
    <property type="entry name" value="Asp/Glu/Uridylate_kinase"/>
</dbReference>
<name>A0ABS6TFX0_9ENTE</name>
<dbReference type="PANTHER" id="PTHR30409">
    <property type="entry name" value="CARBAMATE KINASE"/>
    <property type="match status" value="1"/>
</dbReference>
<dbReference type="Proteomes" id="UP000774130">
    <property type="component" value="Unassembled WGS sequence"/>
</dbReference>
<evidence type="ECO:0000313" key="11">
    <source>
        <dbReference type="Proteomes" id="UP000774130"/>
    </source>
</evidence>
<evidence type="ECO:0000256" key="5">
    <source>
        <dbReference type="ARBA" id="ARBA00022777"/>
    </source>
</evidence>
<evidence type="ECO:0000313" key="10">
    <source>
        <dbReference type="EMBL" id="MBV7391847.1"/>
    </source>
</evidence>
<reference evidence="10 11" key="1">
    <citation type="submission" date="2021-06" db="EMBL/GenBank/DDBJ databases">
        <title>Enterococcus alishanensis sp. nov., a novel lactic acid bacterium isolated from fresh coffee beans.</title>
        <authorList>
            <person name="Chen Y.-S."/>
        </authorList>
    </citation>
    <scope>NUCLEOTIDE SEQUENCE [LARGE SCALE GENOMIC DNA]</scope>
    <source>
        <strain evidence="10 11">ALS3</strain>
    </source>
</reference>
<comment type="pathway">
    <text evidence="1">Metabolic intermediate metabolism; carbamoyl phosphate degradation; CO(2) and NH(3) from carbamoyl phosphate: step 1/1.</text>
</comment>
<accession>A0ABS6TFX0</accession>
<dbReference type="Pfam" id="PF00696">
    <property type="entry name" value="AA_kinase"/>
    <property type="match status" value="1"/>
</dbReference>
<sequence>MAKVVIALGGNALGNSANEQLAKAELAAKSIADLIIAGHQVVIAHGNGPQVGQIRLAFEKANADDPEKIMPFPECTAMSQGYIGYHLQQAIDEELVARDLKEVPVISMLTQVVVDPADPAFSNPTKPIGGYYSEEEAQKIMTETGDVYKEDAGRGWRRMVASPKPVDIYEKMSLKTLVEAGHIVIACGGGGIPVQYQGTRYQGIDAVIDKDFAAAKMAALIDADIFIILTAVDHVFVNFGKENQKALIEENVPQMKAYIAENQFAPGSMLPKVEAAIDFAESKDGRKAIIASLEQATEAINGTSGTAIKN</sequence>
<dbReference type="PANTHER" id="PTHR30409:SF1">
    <property type="entry name" value="CARBAMATE KINASE-RELATED"/>
    <property type="match status" value="1"/>
</dbReference>
<feature type="domain" description="Aspartate/glutamate/uridylate kinase" evidence="9">
    <location>
        <begin position="3"/>
        <end position="291"/>
    </location>
</feature>
<comment type="similarity">
    <text evidence="8">Belongs to the carbamate kinase family.</text>
</comment>
<dbReference type="RefSeq" id="WP_218327057.1">
    <property type="nucleotide sequence ID" value="NZ_JAHUZB010000006.1"/>
</dbReference>
<keyword evidence="3" id="KW-0056">Arginine metabolism</keyword>
<dbReference type="GO" id="GO:0008804">
    <property type="term" value="F:carbamate kinase activity"/>
    <property type="evidence" value="ECO:0007669"/>
    <property type="project" value="UniProtKB-EC"/>
</dbReference>
<evidence type="ECO:0000256" key="4">
    <source>
        <dbReference type="ARBA" id="ARBA00022679"/>
    </source>
</evidence>
<dbReference type="EMBL" id="JAHUZB010000006">
    <property type="protein sequence ID" value="MBV7391847.1"/>
    <property type="molecule type" value="Genomic_DNA"/>
</dbReference>
<dbReference type="InterPro" id="IPR003964">
    <property type="entry name" value="Carb_kinase"/>
</dbReference>
<dbReference type="PIRSF" id="PIRSF000723">
    <property type="entry name" value="Carbamate_kin"/>
    <property type="match status" value="1"/>
</dbReference>
<evidence type="ECO:0000256" key="7">
    <source>
        <dbReference type="NCBIfam" id="TIGR00746"/>
    </source>
</evidence>
<protein>
    <recommendedName>
        <fullName evidence="2 7">Carbamate kinase</fullName>
    </recommendedName>
</protein>
<evidence type="ECO:0000259" key="9">
    <source>
        <dbReference type="Pfam" id="PF00696"/>
    </source>
</evidence>
<keyword evidence="11" id="KW-1185">Reference proteome</keyword>
<comment type="caution">
    <text evidence="10">The sequence shown here is derived from an EMBL/GenBank/DDBJ whole genome shotgun (WGS) entry which is preliminary data.</text>
</comment>
<evidence type="ECO:0000256" key="1">
    <source>
        <dbReference type="ARBA" id="ARBA00005118"/>
    </source>
</evidence>
<proteinExistence type="inferred from homology"/>
<organism evidence="10 11">
    <name type="scientific">Enterococcus alishanensis</name>
    <dbReference type="NCBI Taxonomy" id="1303817"/>
    <lineage>
        <taxon>Bacteria</taxon>
        <taxon>Bacillati</taxon>
        <taxon>Bacillota</taxon>
        <taxon>Bacilli</taxon>
        <taxon>Lactobacillales</taxon>
        <taxon>Enterococcaceae</taxon>
        <taxon>Enterococcus</taxon>
    </lineage>
</organism>
<gene>
    <name evidence="10" type="primary">arcC</name>
    <name evidence="10" type="ORF">KUA55_14255</name>
</gene>
<keyword evidence="4 8" id="KW-0808">Transferase</keyword>
<evidence type="ECO:0000256" key="6">
    <source>
        <dbReference type="ARBA" id="ARBA00048467"/>
    </source>
</evidence>
<evidence type="ECO:0000256" key="8">
    <source>
        <dbReference type="PIRNR" id="PIRNR000723"/>
    </source>
</evidence>
<evidence type="ECO:0000256" key="2">
    <source>
        <dbReference type="ARBA" id="ARBA00013070"/>
    </source>
</evidence>
<comment type="catalytic activity">
    <reaction evidence="6">
        <text>hydrogencarbonate + NH4(+) + ATP = carbamoyl phosphate + ADP + H2O + H(+)</text>
        <dbReference type="Rhea" id="RHEA:10152"/>
        <dbReference type="ChEBI" id="CHEBI:15377"/>
        <dbReference type="ChEBI" id="CHEBI:15378"/>
        <dbReference type="ChEBI" id="CHEBI:17544"/>
        <dbReference type="ChEBI" id="CHEBI:28938"/>
        <dbReference type="ChEBI" id="CHEBI:30616"/>
        <dbReference type="ChEBI" id="CHEBI:58228"/>
        <dbReference type="ChEBI" id="CHEBI:456216"/>
        <dbReference type="EC" id="2.7.2.2"/>
    </reaction>
</comment>
<keyword evidence="5 8" id="KW-0418">Kinase</keyword>
<evidence type="ECO:0000256" key="3">
    <source>
        <dbReference type="ARBA" id="ARBA00022503"/>
    </source>
</evidence>
<dbReference type="NCBIfam" id="TIGR00746">
    <property type="entry name" value="arcC"/>
    <property type="match status" value="1"/>
</dbReference>
<dbReference type="NCBIfam" id="NF009007">
    <property type="entry name" value="PRK12352.1"/>
    <property type="match status" value="1"/>
</dbReference>